<dbReference type="OrthoDB" id="10416879at2759"/>
<feature type="compositionally biased region" description="Polar residues" evidence="1">
    <location>
        <begin position="150"/>
        <end position="165"/>
    </location>
</feature>
<dbReference type="InParanoid" id="F4RBF4"/>
<reference evidence="3" key="1">
    <citation type="journal article" date="2011" name="Proc. Natl. Acad. Sci. U.S.A.">
        <title>Obligate biotrophy features unraveled by the genomic analysis of rust fungi.</title>
        <authorList>
            <person name="Duplessis S."/>
            <person name="Cuomo C.A."/>
            <person name="Lin Y.-C."/>
            <person name="Aerts A."/>
            <person name="Tisserant E."/>
            <person name="Veneault-Fourrey C."/>
            <person name="Joly D.L."/>
            <person name="Hacquard S."/>
            <person name="Amselem J."/>
            <person name="Cantarel B.L."/>
            <person name="Chiu R."/>
            <person name="Coutinho P.M."/>
            <person name="Feau N."/>
            <person name="Field M."/>
            <person name="Frey P."/>
            <person name="Gelhaye E."/>
            <person name="Goldberg J."/>
            <person name="Grabherr M.G."/>
            <person name="Kodira C.D."/>
            <person name="Kohler A."/>
            <person name="Kuees U."/>
            <person name="Lindquist E.A."/>
            <person name="Lucas S.M."/>
            <person name="Mago R."/>
            <person name="Mauceli E."/>
            <person name="Morin E."/>
            <person name="Murat C."/>
            <person name="Pangilinan J.L."/>
            <person name="Park R."/>
            <person name="Pearson M."/>
            <person name="Quesneville H."/>
            <person name="Rouhier N."/>
            <person name="Sakthikumar S."/>
            <person name="Salamov A.A."/>
            <person name="Schmutz J."/>
            <person name="Selles B."/>
            <person name="Shapiro H."/>
            <person name="Tanguay P."/>
            <person name="Tuskan G.A."/>
            <person name="Henrissat B."/>
            <person name="Van de Peer Y."/>
            <person name="Rouze P."/>
            <person name="Ellis J.G."/>
            <person name="Dodds P.N."/>
            <person name="Schein J.E."/>
            <person name="Zhong S."/>
            <person name="Hamelin R.C."/>
            <person name="Grigoriev I.V."/>
            <person name="Szabo L.J."/>
            <person name="Martin F."/>
        </authorList>
    </citation>
    <scope>NUCLEOTIDE SEQUENCE [LARGE SCALE GENOMIC DNA]</scope>
    <source>
        <strain evidence="3">98AG31 / pathotype 3-4-7</strain>
    </source>
</reference>
<feature type="compositionally biased region" description="Low complexity" evidence="1">
    <location>
        <begin position="138"/>
        <end position="149"/>
    </location>
</feature>
<gene>
    <name evidence="2" type="ORF">MELLADRAFT_94413</name>
</gene>
<dbReference type="VEuPathDB" id="FungiDB:MELLADRAFT_94413"/>
<keyword evidence="3" id="KW-1185">Reference proteome</keyword>
<evidence type="ECO:0000313" key="2">
    <source>
        <dbReference type="EMBL" id="EGG10074.1"/>
    </source>
</evidence>
<feature type="compositionally biased region" description="Polar residues" evidence="1">
    <location>
        <begin position="194"/>
        <end position="212"/>
    </location>
</feature>
<dbReference type="GeneID" id="18936875"/>
<protein>
    <submittedName>
        <fullName evidence="2">Uncharacterized protein</fullName>
    </submittedName>
</protein>
<name>F4RBF4_MELLP</name>
<dbReference type="AlphaFoldDB" id="F4RBF4"/>
<proteinExistence type="predicted"/>
<organism evidence="3">
    <name type="scientific">Melampsora larici-populina (strain 98AG31 / pathotype 3-4-7)</name>
    <name type="common">Poplar leaf rust fungus</name>
    <dbReference type="NCBI Taxonomy" id="747676"/>
    <lineage>
        <taxon>Eukaryota</taxon>
        <taxon>Fungi</taxon>
        <taxon>Dikarya</taxon>
        <taxon>Basidiomycota</taxon>
        <taxon>Pucciniomycotina</taxon>
        <taxon>Pucciniomycetes</taxon>
        <taxon>Pucciniales</taxon>
        <taxon>Melampsoraceae</taxon>
        <taxon>Melampsora</taxon>
    </lineage>
</organism>
<dbReference type="Proteomes" id="UP000001072">
    <property type="component" value="Unassembled WGS sequence"/>
</dbReference>
<dbReference type="EMBL" id="GL883095">
    <property type="protein sequence ID" value="EGG10074.1"/>
    <property type="molecule type" value="Genomic_DNA"/>
</dbReference>
<feature type="compositionally biased region" description="Low complexity" evidence="1">
    <location>
        <begin position="166"/>
        <end position="190"/>
    </location>
</feature>
<sequence length="412" mass="44826">MEYSDLELNMLAKKYSKKRGVSAADKVFLLDLHDQMEKVITINCIVQQISRDMADGILGKASPYRGINGYQIFQGSEGARAIVKANGGIRAPGSNAKVGDAWKLLGEAGQKFYNDQAANSVIQKHLKKSSKTKTNQATSTGTEMTSTPTDLISNSTKIVSNSTELVSNSTEAASTSNPSTSTSASDESVPPQGAAQTGIQISPHVNSETRPQNTLTCRSAVKRPLTKNLPTVQGWVSDLLPMANNIAQTYKVQIAIVCVSSFLGNGCLQLVEATPRLRSWFEMDKLNNPENHTVARMQSAITGWNVEDIVELGPVAEPTEVAKARARLNNLIKTQTVGKFKNWPWSNQTRLLAAGYHIKVLPGASTSLEILTRASNKLLPVQAIDINQSIQDKKICVVKKETEERNEFDALI</sequence>
<feature type="region of interest" description="Disordered" evidence="1">
    <location>
        <begin position="124"/>
        <end position="212"/>
    </location>
</feature>
<evidence type="ECO:0000313" key="3">
    <source>
        <dbReference type="Proteomes" id="UP000001072"/>
    </source>
</evidence>
<evidence type="ECO:0000256" key="1">
    <source>
        <dbReference type="SAM" id="MobiDB-lite"/>
    </source>
</evidence>
<dbReference type="RefSeq" id="XP_007406375.1">
    <property type="nucleotide sequence ID" value="XM_007406313.1"/>
</dbReference>
<dbReference type="KEGG" id="mlr:MELLADRAFT_94413"/>
<dbReference type="HOGENOM" id="CLU_692869_0_0_1"/>
<accession>F4RBF4</accession>